<organism evidence="2 3">
    <name type="scientific">Sphingomonas natans</name>
    <dbReference type="NCBI Taxonomy" id="3063330"/>
    <lineage>
        <taxon>Bacteria</taxon>
        <taxon>Pseudomonadati</taxon>
        <taxon>Pseudomonadota</taxon>
        <taxon>Alphaproteobacteria</taxon>
        <taxon>Sphingomonadales</taxon>
        <taxon>Sphingomonadaceae</taxon>
        <taxon>Sphingomonas</taxon>
    </lineage>
</organism>
<keyword evidence="1" id="KW-0732">Signal</keyword>
<dbReference type="RefSeq" id="WP_303543854.1">
    <property type="nucleotide sequence ID" value="NZ_JAUOTP010000007.1"/>
</dbReference>
<evidence type="ECO:0000256" key="1">
    <source>
        <dbReference type="SAM" id="SignalP"/>
    </source>
</evidence>
<dbReference type="EMBL" id="JAUOTP010000007">
    <property type="protein sequence ID" value="MDO6415637.1"/>
    <property type="molecule type" value="Genomic_DNA"/>
</dbReference>
<accession>A0ABT8YBC4</accession>
<feature type="chain" id="PRO_5045487581" description="Chemotaxis protein" evidence="1">
    <location>
        <begin position="22"/>
        <end position="225"/>
    </location>
</feature>
<gene>
    <name evidence="2" type="ORF">Q4F19_14700</name>
</gene>
<reference evidence="2" key="1">
    <citation type="submission" date="2023-07" db="EMBL/GenBank/DDBJ databases">
        <authorList>
            <person name="Kim M."/>
        </authorList>
    </citation>
    <scope>NUCLEOTIDE SEQUENCE</scope>
    <source>
        <strain evidence="2">BIUV-7</strain>
    </source>
</reference>
<comment type="caution">
    <text evidence="2">The sequence shown here is derived from an EMBL/GenBank/DDBJ whole genome shotgun (WGS) entry which is preliminary data.</text>
</comment>
<feature type="signal peptide" evidence="1">
    <location>
        <begin position="1"/>
        <end position="21"/>
    </location>
</feature>
<keyword evidence="3" id="KW-1185">Reference proteome</keyword>
<sequence length="225" mass="23777">MTVTWKWAAAAAIVMTTSAMAATPRELLVQAAFQTTNKDQALALVGQAIAGAEAGLLANPRDKEAFFQNAMGTGYRAKLTRKPADAKAARKMLEQYVTQFPRDPEAQLAIGGWHLDAIAAGFLATTVLGAKKDAGVAGVDRSVALGGDRAFFKGFAAMMHIRLDPKNVALARSLAEQAARGATPTPLDRLAKRDAEALLIPLRAGDGKAAAQLSHKLLPFGRLED</sequence>
<protein>
    <recommendedName>
        <fullName evidence="4">Chemotaxis protein</fullName>
    </recommendedName>
</protein>
<evidence type="ECO:0008006" key="4">
    <source>
        <dbReference type="Google" id="ProtNLM"/>
    </source>
</evidence>
<dbReference type="Proteomes" id="UP001169764">
    <property type="component" value="Unassembled WGS sequence"/>
</dbReference>
<evidence type="ECO:0000313" key="2">
    <source>
        <dbReference type="EMBL" id="MDO6415637.1"/>
    </source>
</evidence>
<name>A0ABT8YBC4_9SPHN</name>
<proteinExistence type="predicted"/>
<evidence type="ECO:0000313" key="3">
    <source>
        <dbReference type="Proteomes" id="UP001169764"/>
    </source>
</evidence>